<evidence type="ECO:0000256" key="1">
    <source>
        <dbReference type="SAM" id="MobiDB-lite"/>
    </source>
</evidence>
<name>A0ABM3VPQ7_MUSDO</name>
<feature type="compositionally biased region" description="Low complexity" evidence="1">
    <location>
        <begin position="209"/>
        <end position="225"/>
    </location>
</feature>
<keyword evidence="3" id="KW-1185">Reference proteome</keyword>
<accession>A0ABM3VPQ7</accession>
<feature type="region of interest" description="Disordered" evidence="1">
    <location>
        <begin position="200"/>
        <end position="226"/>
    </location>
</feature>
<feature type="domain" description="DUF7041" evidence="2">
    <location>
        <begin position="22"/>
        <end position="104"/>
    </location>
</feature>
<dbReference type="GeneID" id="131806915"/>
<reference evidence="4" key="1">
    <citation type="submission" date="2025-08" db="UniProtKB">
        <authorList>
            <consortium name="RefSeq"/>
        </authorList>
    </citation>
    <scope>IDENTIFICATION</scope>
    <source>
        <strain evidence="4">Aabys</strain>
        <tissue evidence="4">Whole body</tissue>
    </source>
</reference>
<evidence type="ECO:0000313" key="3">
    <source>
        <dbReference type="Proteomes" id="UP001652621"/>
    </source>
</evidence>
<evidence type="ECO:0000313" key="4">
    <source>
        <dbReference type="RefSeq" id="XP_058987782.1"/>
    </source>
</evidence>
<dbReference type="RefSeq" id="XP_058987782.1">
    <property type="nucleotide sequence ID" value="XM_059131799.1"/>
</dbReference>
<evidence type="ECO:0000259" key="2">
    <source>
        <dbReference type="Pfam" id="PF23055"/>
    </source>
</evidence>
<dbReference type="Pfam" id="PF23055">
    <property type="entry name" value="DUF7041"/>
    <property type="match status" value="1"/>
</dbReference>
<protein>
    <submittedName>
        <fullName evidence="4">Uncharacterized protein LOC131806915</fullName>
    </submittedName>
</protein>
<organism evidence="3 4">
    <name type="scientific">Musca domestica</name>
    <name type="common">House fly</name>
    <dbReference type="NCBI Taxonomy" id="7370"/>
    <lineage>
        <taxon>Eukaryota</taxon>
        <taxon>Metazoa</taxon>
        <taxon>Ecdysozoa</taxon>
        <taxon>Arthropoda</taxon>
        <taxon>Hexapoda</taxon>
        <taxon>Insecta</taxon>
        <taxon>Pterygota</taxon>
        <taxon>Neoptera</taxon>
        <taxon>Endopterygota</taxon>
        <taxon>Diptera</taxon>
        <taxon>Brachycera</taxon>
        <taxon>Muscomorpha</taxon>
        <taxon>Muscoidea</taxon>
        <taxon>Muscidae</taxon>
        <taxon>Musca</taxon>
    </lineage>
</organism>
<dbReference type="PANTHER" id="PTHR33327:SF3">
    <property type="entry name" value="RNA-DIRECTED DNA POLYMERASE"/>
    <property type="match status" value="1"/>
</dbReference>
<gene>
    <name evidence="4" type="primary">LOC131806915</name>
</gene>
<sequence>MATTATNSGPSMEVSRVAVKAPPFWRSDPLLWFKQMESQFIMAGITQDSTKFHTIVASIESSILEKVSNIIVDPPAENMYDTLKEKLISSFSDSEEKRLKKLLTNVELGDKKPSELLSEMRSLSQGKVSNDILKQLWMQRLPSQMKAILSVSEDSLDKLSTMADKIADSSESDVCSFSPSSTRLEEIEKKLQTLCTQINSFRKSRSRSKSSSSRNRRSNSGSKSKPYCWYHFKFGEKARKCLAPCNYKPPTSEN</sequence>
<dbReference type="PANTHER" id="PTHR33327">
    <property type="entry name" value="ENDONUCLEASE"/>
    <property type="match status" value="1"/>
</dbReference>
<dbReference type="Proteomes" id="UP001652621">
    <property type="component" value="Unplaced"/>
</dbReference>
<proteinExistence type="predicted"/>
<dbReference type="InterPro" id="IPR055469">
    <property type="entry name" value="DUF7041"/>
</dbReference>